<proteinExistence type="predicted"/>
<evidence type="ECO:0000313" key="2">
    <source>
        <dbReference type="EMBL" id="CAA9471304.1"/>
    </source>
</evidence>
<feature type="compositionally biased region" description="Basic residues" evidence="1">
    <location>
        <begin position="132"/>
        <end position="152"/>
    </location>
</feature>
<feature type="compositionally biased region" description="Basic residues" evidence="1">
    <location>
        <begin position="93"/>
        <end position="108"/>
    </location>
</feature>
<feature type="compositionally biased region" description="Low complexity" evidence="1">
    <location>
        <begin position="284"/>
        <end position="294"/>
    </location>
</feature>
<feature type="non-terminal residue" evidence="2">
    <location>
        <position position="382"/>
    </location>
</feature>
<name>A0A6J4RFG1_9ACTN</name>
<feature type="region of interest" description="Disordered" evidence="1">
    <location>
        <begin position="36"/>
        <end position="358"/>
    </location>
</feature>
<feature type="compositionally biased region" description="Basic residues" evidence="1">
    <location>
        <begin position="211"/>
        <end position="221"/>
    </location>
</feature>
<reference evidence="2" key="1">
    <citation type="submission" date="2020-02" db="EMBL/GenBank/DDBJ databases">
        <authorList>
            <person name="Meier V. D."/>
        </authorList>
    </citation>
    <scope>NUCLEOTIDE SEQUENCE</scope>
    <source>
        <strain evidence="2">AVDCRST_MAG69</strain>
    </source>
</reference>
<feature type="compositionally biased region" description="Low complexity" evidence="1">
    <location>
        <begin position="245"/>
        <end position="266"/>
    </location>
</feature>
<feature type="compositionally biased region" description="Basic and acidic residues" evidence="1">
    <location>
        <begin position="66"/>
        <end position="75"/>
    </location>
</feature>
<accession>A0A6J4RFG1</accession>
<feature type="non-terminal residue" evidence="2">
    <location>
        <position position="1"/>
    </location>
</feature>
<dbReference type="AlphaFoldDB" id="A0A6J4RFG1"/>
<protein>
    <submittedName>
        <fullName evidence="2">Uncharacterized protein</fullName>
    </submittedName>
</protein>
<feature type="compositionally biased region" description="Basic and acidic residues" evidence="1">
    <location>
        <begin position="165"/>
        <end position="179"/>
    </location>
</feature>
<feature type="compositionally biased region" description="Basic and acidic residues" evidence="1">
    <location>
        <begin position="223"/>
        <end position="235"/>
    </location>
</feature>
<sequence>AATARLRGDGRLRRHGLLLRADAAVAALQRRTRLEQVRSRRAGRQLRGGNALRGAARRPAGGARRSATDRAHRPGADGGGQPRVRLRALDPRARRRAVPAGGGRRRLLGRGAGVADRRRAGRPPRGAARHGAGGRHRRRAARSRSRRRRRPARSQAGVRQRRPDRRGDDDLGDAHDARGARAAASRRPGDRHAGPGHVRRHVARGASRPDLRHHRRARPVAHGRAERRQCADRRGLPRRRRPGGDRLAAVGACGRPPRAPRAGPGRRLPRSRAGRAPERDAHRLGTGRAGPARLARGRHPVGSRAGAAVRRRREPWDRPGARLLAGQPGVGGRPDARLRRQRPPGPDGGRRRAVPPARHALLRFGAGDRAAAAPHARHRAGL</sequence>
<gene>
    <name evidence="2" type="ORF">AVDCRST_MAG69-123</name>
</gene>
<feature type="compositionally biased region" description="Low complexity" evidence="1">
    <location>
        <begin position="45"/>
        <end position="65"/>
    </location>
</feature>
<evidence type="ECO:0000256" key="1">
    <source>
        <dbReference type="SAM" id="MobiDB-lite"/>
    </source>
</evidence>
<organism evidence="2">
    <name type="scientific">uncultured Solirubrobacteraceae bacterium</name>
    <dbReference type="NCBI Taxonomy" id="1162706"/>
    <lineage>
        <taxon>Bacteria</taxon>
        <taxon>Bacillati</taxon>
        <taxon>Actinomycetota</taxon>
        <taxon>Thermoleophilia</taxon>
        <taxon>Solirubrobacterales</taxon>
        <taxon>Solirubrobacteraceae</taxon>
        <taxon>environmental samples</taxon>
    </lineage>
</organism>
<dbReference type="EMBL" id="CADCVP010000012">
    <property type="protein sequence ID" value="CAA9471304.1"/>
    <property type="molecule type" value="Genomic_DNA"/>
</dbReference>